<keyword evidence="1" id="KW-1133">Transmembrane helix</keyword>
<evidence type="ECO:0000256" key="1">
    <source>
        <dbReference type="SAM" id="Phobius"/>
    </source>
</evidence>
<dbReference type="Gene3D" id="3.40.50.10900">
    <property type="entry name" value="PAC-like subunit"/>
    <property type="match status" value="1"/>
</dbReference>
<organism evidence="2 3">
    <name type="scientific">miscellaneous Crenarchaeota group-15 archaeon DG-45</name>
    <dbReference type="NCBI Taxonomy" id="1685127"/>
    <lineage>
        <taxon>Archaea</taxon>
        <taxon>Candidatus Bathyarchaeota</taxon>
        <taxon>MCG-15</taxon>
    </lineage>
</organism>
<dbReference type="AlphaFoldDB" id="A0A0M0BLL1"/>
<evidence type="ECO:0008006" key="4">
    <source>
        <dbReference type="Google" id="ProtNLM"/>
    </source>
</evidence>
<proteinExistence type="predicted"/>
<evidence type="ECO:0000313" key="2">
    <source>
        <dbReference type="EMBL" id="KON29304.1"/>
    </source>
</evidence>
<gene>
    <name evidence="2" type="ORF">AC482_06905</name>
</gene>
<comment type="caution">
    <text evidence="2">The sequence shown here is derived from an EMBL/GenBank/DDBJ whole genome shotgun (WGS) entry which is preliminary data.</text>
</comment>
<evidence type="ECO:0000313" key="3">
    <source>
        <dbReference type="Proteomes" id="UP000037210"/>
    </source>
</evidence>
<feature type="transmembrane region" description="Helical" evidence="1">
    <location>
        <begin position="20"/>
        <end position="39"/>
    </location>
</feature>
<keyword evidence="1" id="KW-0812">Transmembrane</keyword>
<dbReference type="InterPro" id="IPR038389">
    <property type="entry name" value="PSMG2_sf"/>
</dbReference>
<dbReference type="InterPro" id="IPR019151">
    <property type="entry name" value="Proteasome_assmbl_chaperone_2"/>
</dbReference>
<dbReference type="SUPFAM" id="SSF159659">
    <property type="entry name" value="Cgl1923-like"/>
    <property type="match status" value="1"/>
</dbReference>
<name>A0A0M0BLL1_9ARCH</name>
<reference evidence="2 3" key="1">
    <citation type="submission" date="2015-06" db="EMBL/GenBank/DDBJ databases">
        <title>New insights into the roles of widespread benthic archaea in carbon and nitrogen cycling.</title>
        <authorList>
            <person name="Lazar C.S."/>
            <person name="Baker B.J."/>
            <person name="Seitz K.W."/>
            <person name="Hyde A.S."/>
            <person name="Dick G.J."/>
            <person name="Hinrichs K.-U."/>
            <person name="Teske A.P."/>
        </authorList>
    </citation>
    <scope>NUCLEOTIDE SEQUENCE [LARGE SCALE GENOMIC DNA]</scope>
    <source>
        <strain evidence="2">DG-45</strain>
    </source>
</reference>
<dbReference type="Proteomes" id="UP000037210">
    <property type="component" value="Unassembled WGS sequence"/>
</dbReference>
<keyword evidence="1" id="KW-0472">Membrane</keyword>
<accession>A0A0M0BLL1</accession>
<dbReference type="EMBL" id="LFWZ01000069">
    <property type="protein sequence ID" value="KON29304.1"/>
    <property type="molecule type" value="Genomic_DNA"/>
</dbReference>
<dbReference type="PANTHER" id="PTHR35610">
    <property type="entry name" value="3-ISOPROPYLMALATE DEHYDRATASE-RELATED"/>
    <property type="match status" value="1"/>
</dbReference>
<protein>
    <recommendedName>
        <fullName evidence="4">Proteasome assembly chaperone family protein</fullName>
    </recommendedName>
</protein>
<dbReference type="Pfam" id="PF09754">
    <property type="entry name" value="PAC2"/>
    <property type="match status" value="1"/>
</dbReference>
<sequence>MAGDVEFVETEPLRLKKPTVVTGFAGPGFVGSTALMYIVRNLGLRQRAYVKSRLVPPMMLIVDGLPRHALRIYSGEREGPILVVSEALMSAESCWALGAELIEWLTGKGASAIVSVEGLPYGPPSMENVVFGFSTHRKDLLNFGVQATQEAVVSGMNACLLNECMGRGLSWTSLFVGTNMLSSIDYGASAAVIEVLNKMFGLVVDATPLKQRGEMMRQMADRRAKGEVGGFLGSLRRRIG</sequence>